<dbReference type="EMBL" id="FNAC01000027">
    <property type="protein sequence ID" value="SDD38489.1"/>
    <property type="molecule type" value="Genomic_DNA"/>
</dbReference>
<dbReference type="AlphaFoldDB" id="A0A1G6UB53"/>
<reference evidence="3" key="1">
    <citation type="submission" date="2016-10" db="EMBL/GenBank/DDBJ databases">
        <authorList>
            <person name="Varghese N."/>
            <person name="Submissions S."/>
        </authorList>
    </citation>
    <scope>NUCLEOTIDE SEQUENCE [LARGE SCALE GENOMIC DNA]</scope>
    <source>
        <strain evidence="3">DSM 23095</strain>
    </source>
</reference>
<evidence type="ECO:0000313" key="3">
    <source>
        <dbReference type="Proteomes" id="UP000199060"/>
    </source>
</evidence>
<dbReference type="STRING" id="686796.SAMN04488104_102740"/>
<dbReference type="Gene3D" id="2.40.160.130">
    <property type="entry name" value="Capsule assembly protein Wzi"/>
    <property type="match status" value="1"/>
</dbReference>
<keyword evidence="1" id="KW-0732">Signal</keyword>
<sequence length="549" mass="62314">MRGFLLVLLFFCFQVAPAQVIPAGFPVLEERARINQLFSDSIGPSLFIRPTLTFSDSLPKESLKVRKNKMEFTILPTLSTFRVNTKRTYGFGDYGMIPTPGAQLYLAGGVHYQWRELGITYYPDLVYAQNAAFNGFQGLGNSSWDRNRFLYWNFGDNPERFGSNSYSQVSLGQSRISYGFGAFELAVANQNLWIGPGQFNALTFSNNTPGFPMASIGTRRPAKTFLGNFEVHLFSGILNTTRREPTQSDSLNALYFRTPREKNRYVNGLTVSYNPKWIKGFYFGANRTVQTFTDSIGSGFIDILPVFWGVTKQSVGSDLIGESDKGRSQLITIFGRYIHQPSRFELYFEFGRRDHALNWREFIISPEHARAYIFGFNKLIRIEGLDSDLLIRGEITHQQESVNRYIRYPGLTGGASWHMNGSIGGLTHHGQPTGVGIGTGSNIQTFEISKINGMNKTGLFFERLDNNVDFYYKALLQFTERKPWIDLSLGFLYDKQFGNLLLSSKLQLIHARNYQWQLDPTSTPDFPKGKNLTSVMGQVSAVYFWNKDN</sequence>
<feature type="chain" id="PRO_5011718121" evidence="1">
    <location>
        <begin position="19"/>
        <end position="549"/>
    </location>
</feature>
<feature type="signal peptide" evidence="1">
    <location>
        <begin position="1"/>
        <end position="18"/>
    </location>
</feature>
<accession>A0A1G6UB53</accession>
<dbReference type="Pfam" id="PF14052">
    <property type="entry name" value="Caps_assemb_Wzi"/>
    <property type="match status" value="1"/>
</dbReference>
<dbReference type="Proteomes" id="UP000199060">
    <property type="component" value="Unassembled WGS sequence"/>
</dbReference>
<organism evidence="2 3">
    <name type="scientific">Algoriphagus faecimaris</name>
    <dbReference type="NCBI Taxonomy" id="686796"/>
    <lineage>
        <taxon>Bacteria</taxon>
        <taxon>Pseudomonadati</taxon>
        <taxon>Bacteroidota</taxon>
        <taxon>Cytophagia</taxon>
        <taxon>Cytophagales</taxon>
        <taxon>Cyclobacteriaceae</taxon>
        <taxon>Algoriphagus</taxon>
    </lineage>
</organism>
<name>A0A1G6UB53_9BACT</name>
<evidence type="ECO:0000313" key="2">
    <source>
        <dbReference type="EMBL" id="SDD38489.1"/>
    </source>
</evidence>
<evidence type="ECO:0000256" key="1">
    <source>
        <dbReference type="SAM" id="SignalP"/>
    </source>
</evidence>
<proteinExistence type="predicted"/>
<protein>
    <submittedName>
        <fullName evidence="2">Capsule assembly protein Wzi</fullName>
    </submittedName>
</protein>
<keyword evidence="3" id="KW-1185">Reference proteome</keyword>
<dbReference type="InterPro" id="IPR026950">
    <property type="entry name" value="Caps_assemb_Wzi"/>
</dbReference>
<gene>
    <name evidence="2" type="ORF">SAMN04488104_102740</name>
</gene>
<dbReference type="InterPro" id="IPR038636">
    <property type="entry name" value="Wzi_sf"/>
</dbReference>